<gene>
    <name evidence="2" type="ORF">Rifp1Sym_dv00030</name>
</gene>
<dbReference type="EMBL" id="AFOC01000101">
    <property type="protein sequence ID" value="EGV50186.1"/>
    <property type="molecule type" value="Genomic_DNA"/>
</dbReference>
<organism evidence="2 3">
    <name type="scientific">endosymbiont of Riftia pachyptila</name>
    <name type="common">vent Ph05</name>
    <dbReference type="NCBI Taxonomy" id="1048808"/>
    <lineage>
        <taxon>Bacteria</taxon>
        <taxon>Pseudomonadati</taxon>
        <taxon>Pseudomonadota</taxon>
        <taxon>Gammaproteobacteria</taxon>
        <taxon>sulfur-oxidizing symbionts</taxon>
    </lineage>
</organism>
<dbReference type="InterPro" id="IPR036163">
    <property type="entry name" value="HMA_dom_sf"/>
</dbReference>
<reference evidence="2" key="1">
    <citation type="journal article" date="2011" name="ISME J.">
        <title>The endosymbionts of the deep-sea tubeworms Riftia pachyptila and Tevnia jerichonana share an identical physiology as revealed by proteogenomic analyses.</title>
        <authorList>
            <person name="Gardebrecht A."/>
            <person name="Markert S."/>
            <person name="Felbeck H."/>
            <person name="Thuermer A."/>
            <person name="Albrecht D."/>
            <person name="Wollherr A."/>
            <person name="Kabisch J."/>
            <person name="Lehmann R."/>
            <person name="Daniel R."/>
            <person name="Liesegang H."/>
            <person name="Hecker M."/>
            <person name="Sievert S.M."/>
            <person name="Schweder T."/>
        </authorList>
    </citation>
    <scope>NUCLEOTIDE SEQUENCE [LARGE SCALE GENOMIC DNA]</scope>
</reference>
<sequence length="118" mass="13229">MMKTQDSMKPVGTWEVRRRIKIPALVHAADAMAVEDAVRALSGVRNMATDVEKHQLIVRYDASQSAYQAIVEALESAGFPPLDNWWCRFKGSWFEFTDTNARDNAHAPPPACCNKPPK</sequence>
<name>G2DGR4_9GAMM</name>
<dbReference type="InterPro" id="IPR006121">
    <property type="entry name" value="HMA_dom"/>
</dbReference>
<dbReference type="PROSITE" id="PS50846">
    <property type="entry name" value="HMA_2"/>
    <property type="match status" value="1"/>
</dbReference>
<evidence type="ECO:0000259" key="1">
    <source>
        <dbReference type="PROSITE" id="PS50846"/>
    </source>
</evidence>
<dbReference type="AlphaFoldDB" id="G2DGR4"/>
<dbReference type="Pfam" id="PF00403">
    <property type="entry name" value="HMA"/>
    <property type="match status" value="1"/>
</dbReference>
<evidence type="ECO:0000313" key="3">
    <source>
        <dbReference type="Proteomes" id="UP000004491"/>
    </source>
</evidence>
<dbReference type="GO" id="GO:0046872">
    <property type="term" value="F:metal ion binding"/>
    <property type="evidence" value="ECO:0007669"/>
    <property type="project" value="InterPro"/>
</dbReference>
<feature type="domain" description="HMA" evidence="1">
    <location>
        <begin position="16"/>
        <end position="82"/>
    </location>
</feature>
<comment type="caution">
    <text evidence="2">The sequence shown here is derived from an EMBL/GenBank/DDBJ whole genome shotgun (WGS) entry which is preliminary data.</text>
</comment>
<proteinExistence type="predicted"/>
<protein>
    <recommendedName>
        <fullName evidence="1">HMA domain-containing protein</fullName>
    </recommendedName>
</protein>
<evidence type="ECO:0000313" key="2">
    <source>
        <dbReference type="EMBL" id="EGV50186.1"/>
    </source>
</evidence>
<dbReference type="Proteomes" id="UP000004491">
    <property type="component" value="Unassembled WGS sequence"/>
</dbReference>
<dbReference type="SUPFAM" id="SSF55008">
    <property type="entry name" value="HMA, heavy metal-associated domain"/>
    <property type="match status" value="1"/>
</dbReference>
<keyword evidence="3" id="KW-1185">Reference proteome</keyword>
<accession>G2DGR4</accession>
<dbReference type="Gene3D" id="3.30.70.100">
    <property type="match status" value="1"/>
</dbReference>